<evidence type="ECO:0000313" key="4">
    <source>
        <dbReference type="Proteomes" id="UP000245168"/>
    </source>
</evidence>
<dbReference type="PANTHER" id="PTHR36577:SF3">
    <property type="entry name" value="DUF521 DOMAIN PROTEIN (AFU_ORTHOLOGUE AFUA_6G00490)"/>
    <property type="match status" value="1"/>
</dbReference>
<comment type="caution">
    <text evidence="3">The sequence shown here is derived from an EMBL/GenBank/DDBJ whole genome shotgun (WGS) entry which is preliminary data.</text>
</comment>
<reference evidence="4" key="1">
    <citation type="submission" date="2018-05" db="EMBL/GenBank/DDBJ databases">
        <authorList>
            <person name="Liu B.-T."/>
        </authorList>
    </citation>
    <scope>NUCLEOTIDE SEQUENCE [LARGE SCALE GENOMIC DNA]</scope>
    <source>
        <strain evidence="4">WD6-1</strain>
    </source>
</reference>
<gene>
    <name evidence="3" type="ORF">DDZ18_09125</name>
</gene>
<evidence type="ECO:0000259" key="2">
    <source>
        <dbReference type="Pfam" id="PF01989"/>
    </source>
</evidence>
<keyword evidence="4" id="KW-1185">Reference proteome</keyword>
<name>A0A2U2BUU6_9PROT</name>
<feature type="domain" description="Phosphomevalonate dehydratase small subunit-like" evidence="2">
    <location>
        <begin position="30"/>
        <end position="98"/>
    </location>
</feature>
<dbReference type="RefSeq" id="WP_109253032.1">
    <property type="nucleotide sequence ID" value="NZ_QEXV01000003.1"/>
</dbReference>
<proteinExistence type="predicted"/>
<dbReference type="GO" id="GO:0016829">
    <property type="term" value="F:lyase activity"/>
    <property type="evidence" value="ECO:0007669"/>
    <property type="project" value="UniProtKB-KW"/>
</dbReference>
<dbReference type="InterPro" id="IPR002840">
    <property type="entry name" value="PMDh-S-like_dom"/>
</dbReference>
<evidence type="ECO:0000313" key="3">
    <source>
        <dbReference type="EMBL" id="PWE17801.1"/>
    </source>
</evidence>
<dbReference type="AlphaFoldDB" id="A0A2U2BUU6"/>
<dbReference type="Proteomes" id="UP000245168">
    <property type="component" value="Unassembled WGS sequence"/>
</dbReference>
<dbReference type="Gene3D" id="3.50.30.10">
    <property type="entry name" value="Phosphohistidine domain"/>
    <property type="match status" value="1"/>
</dbReference>
<protein>
    <submittedName>
        <fullName evidence="3">Aconitase subunit 2</fullName>
    </submittedName>
</protein>
<keyword evidence="1" id="KW-0456">Lyase</keyword>
<accession>A0A2U2BUU6</accession>
<dbReference type="OrthoDB" id="1550274at2"/>
<sequence>MGERVSIRLLAGQPHGPAHPAPVVRLAAPLSFWGGVDIDSGEVIDASHPDRGAALAGVILVLPGLKGSTAGPGALLELIVAGRAPAAVITMQAELPLLVASRTAGFLTGRTMPVGAAAGDREFARLRAAAGRLAVIERDAVLIVDD</sequence>
<dbReference type="EMBL" id="QEXV01000003">
    <property type="protein sequence ID" value="PWE17801.1"/>
    <property type="molecule type" value="Genomic_DNA"/>
</dbReference>
<dbReference type="Pfam" id="PF01989">
    <property type="entry name" value="AcnX_swivel_put"/>
    <property type="match status" value="1"/>
</dbReference>
<organism evidence="3 4">
    <name type="scientific">Marinicauda salina</name>
    <dbReference type="NCBI Taxonomy" id="2135793"/>
    <lineage>
        <taxon>Bacteria</taxon>
        <taxon>Pseudomonadati</taxon>
        <taxon>Pseudomonadota</taxon>
        <taxon>Alphaproteobacteria</taxon>
        <taxon>Maricaulales</taxon>
        <taxon>Maricaulaceae</taxon>
        <taxon>Marinicauda</taxon>
    </lineage>
</organism>
<dbReference type="SUPFAM" id="SSF52016">
    <property type="entry name" value="LeuD/IlvD-like"/>
    <property type="match status" value="1"/>
</dbReference>
<dbReference type="PANTHER" id="PTHR36577">
    <property type="entry name" value="DUF521 DOMAIN PROTEIN (AFU_ORTHOLOGUE AFUA_6G00490)"/>
    <property type="match status" value="1"/>
</dbReference>
<evidence type="ECO:0000256" key="1">
    <source>
        <dbReference type="ARBA" id="ARBA00023239"/>
    </source>
</evidence>